<evidence type="ECO:0000256" key="2">
    <source>
        <dbReference type="SAM" id="SignalP"/>
    </source>
</evidence>
<feature type="signal peptide" evidence="2">
    <location>
        <begin position="1"/>
        <end position="18"/>
    </location>
</feature>
<organism evidence="3 4">
    <name type="scientific">Lineolata rhizophorae</name>
    <dbReference type="NCBI Taxonomy" id="578093"/>
    <lineage>
        <taxon>Eukaryota</taxon>
        <taxon>Fungi</taxon>
        <taxon>Dikarya</taxon>
        <taxon>Ascomycota</taxon>
        <taxon>Pezizomycotina</taxon>
        <taxon>Dothideomycetes</taxon>
        <taxon>Dothideomycetes incertae sedis</taxon>
        <taxon>Lineolatales</taxon>
        <taxon>Lineolataceae</taxon>
        <taxon>Lineolata</taxon>
    </lineage>
</organism>
<accession>A0A6A6NXZ2</accession>
<proteinExistence type="predicted"/>
<evidence type="ECO:0000256" key="1">
    <source>
        <dbReference type="SAM" id="MobiDB-lite"/>
    </source>
</evidence>
<reference evidence="3" key="1">
    <citation type="journal article" date="2020" name="Stud. Mycol.">
        <title>101 Dothideomycetes genomes: a test case for predicting lifestyles and emergence of pathogens.</title>
        <authorList>
            <person name="Haridas S."/>
            <person name="Albert R."/>
            <person name="Binder M."/>
            <person name="Bloem J."/>
            <person name="Labutti K."/>
            <person name="Salamov A."/>
            <person name="Andreopoulos B."/>
            <person name="Baker S."/>
            <person name="Barry K."/>
            <person name="Bills G."/>
            <person name="Bluhm B."/>
            <person name="Cannon C."/>
            <person name="Castanera R."/>
            <person name="Culley D."/>
            <person name="Daum C."/>
            <person name="Ezra D."/>
            <person name="Gonzalez J."/>
            <person name="Henrissat B."/>
            <person name="Kuo A."/>
            <person name="Liang C."/>
            <person name="Lipzen A."/>
            <person name="Lutzoni F."/>
            <person name="Magnuson J."/>
            <person name="Mondo S."/>
            <person name="Nolan M."/>
            <person name="Ohm R."/>
            <person name="Pangilinan J."/>
            <person name="Park H.-J."/>
            <person name="Ramirez L."/>
            <person name="Alfaro M."/>
            <person name="Sun H."/>
            <person name="Tritt A."/>
            <person name="Yoshinaga Y."/>
            <person name="Zwiers L.-H."/>
            <person name="Turgeon B."/>
            <person name="Goodwin S."/>
            <person name="Spatafora J."/>
            <person name="Crous P."/>
            <person name="Grigoriev I."/>
        </authorList>
    </citation>
    <scope>NUCLEOTIDE SEQUENCE</scope>
    <source>
        <strain evidence="3">ATCC 16933</strain>
    </source>
</reference>
<feature type="region of interest" description="Disordered" evidence="1">
    <location>
        <begin position="49"/>
        <end position="112"/>
    </location>
</feature>
<keyword evidence="4" id="KW-1185">Reference proteome</keyword>
<feature type="compositionally biased region" description="Low complexity" evidence="1">
    <location>
        <begin position="70"/>
        <end position="80"/>
    </location>
</feature>
<evidence type="ECO:0000313" key="4">
    <source>
        <dbReference type="Proteomes" id="UP000799766"/>
    </source>
</evidence>
<gene>
    <name evidence="3" type="ORF">BDY21DRAFT_346978</name>
</gene>
<dbReference type="AlphaFoldDB" id="A0A6A6NXZ2"/>
<sequence length="167" mass="16844">MSSAFFFFLLCFAILHYPHSPSSIAGLQESFVSDELLCAHARALYVGPNRSDSAAAPPPTPPLTPKDEPPAAAANQTAAASTKDDEPAAGAAGDDARGADERSGAGAVEHRRGAGGAGALAGLWDALVGSLLAPVGRWFAMLCGGGGRRKTKKDGRRGGGGTAVSTL</sequence>
<feature type="region of interest" description="Disordered" evidence="1">
    <location>
        <begin position="145"/>
        <end position="167"/>
    </location>
</feature>
<feature type="chain" id="PRO_5025619730" evidence="2">
    <location>
        <begin position="19"/>
        <end position="167"/>
    </location>
</feature>
<protein>
    <submittedName>
        <fullName evidence="3">Uncharacterized protein</fullName>
    </submittedName>
</protein>
<keyword evidence="2" id="KW-0732">Signal</keyword>
<feature type="compositionally biased region" description="Basic and acidic residues" evidence="1">
    <location>
        <begin position="94"/>
        <end position="112"/>
    </location>
</feature>
<dbReference type="EMBL" id="MU001683">
    <property type="protein sequence ID" value="KAF2456394.1"/>
    <property type="molecule type" value="Genomic_DNA"/>
</dbReference>
<dbReference type="Proteomes" id="UP000799766">
    <property type="component" value="Unassembled WGS sequence"/>
</dbReference>
<evidence type="ECO:0000313" key="3">
    <source>
        <dbReference type="EMBL" id="KAF2456394.1"/>
    </source>
</evidence>
<name>A0A6A6NXZ2_9PEZI</name>
<feature type="compositionally biased region" description="Gly residues" evidence="1">
    <location>
        <begin position="158"/>
        <end position="167"/>
    </location>
</feature>